<evidence type="ECO:0000256" key="6">
    <source>
        <dbReference type="ARBA" id="ARBA00022833"/>
    </source>
</evidence>
<dbReference type="Pfam" id="PF09127">
    <property type="entry name" value="Leuk-A4-hydro_C"/>
    <property type="match status" value="1"/>
</dbReference>
<dbReference type="PANTHER" id="PTHR46627:SF1">
    <property type="entry name" value="AMINOPEPTIDASE O"/>
    <property type="match status" value="1"/>
</dbReference>
<dbReference type="FunCoup" id="A0A7M7PJ64">
    <property type="interactions" value="125"/>
</dbReference>
<dbReference type="SUPFAM" id="SSF63737">
    <property type="entry name" value="Leukotriene A4 hydrolase N-terminal domain"/>
    <property type="match status" value="1"/>
</dbReference>
<keyword evidence="11" id="KW-1185">Reference proteome</keyword>
<dbReference type="InterPro" id="IPR015211">
    <property type="entry name" value="Peptidase_M1_C"/>
</dbReference>
<evidence type="ECO:0000256" key="2">
    <source>
        <dbReference type="ARBA" id="ARBA00010136"/>
    </source>
</evidence>
<comment type="cofactor">
    <cofactor evidence="1">
        <name>Zn(2+)</name>
        <dbReference type="ChEBI" id="CHEBI:29105"/>
    </cofactor>
</comment>
<dbReference type="InterPro" id="IPR033577">
    <property type="entry name" value="AOPep"/>
</dbReference>
<comment type="similarity">
    <text evidence="2">Belongs to the peptidase M1 family.</text>
</comment>
<dbReference type="AlphaFoldDB" id="A0A7M7PJ64"/>
<reference evidence="11" key="1">
    <citation type="submission" date="2015-02" db="EMBL/GenBank/DDBJ databases">
        <title>Genome sequencing for Strongylocentrotus purpuratus.</title>
        <authorList>
            <person name="Murali S."/>
            <person name="Liu Y."/>
            <person name="Vee V."/>
            <person name="English A."/>
            <person name="Wang M."/>
            <person name="Skinner E."/>
            <person name="Han Y."/>
            <person name="Muzny D.M."/>
            <person name="Worley K.C."/>
            <person name="Gibbs R.A."/>
        </authorList>
    </citation>
    <scope>NUCLEOTIDE SEQUENCE</scope>
</reference>
<keyword evidence="3" id="KW-0645">Protease</keyword>
<keyword evidence="5" id="KW-0378">Hydrolase</keyword>
<feature type="region of interest" description="Disordered" evidence="8">
    <location>
        <begin position="293"/>
        <end position="335"/>
    </location>
</feature>
<dbReference type="InterPro" id="IPR016024">
    <property type="entry name" value="ARM-type_fold"/>
</dbReference>
<dbReference type="OMA" id="HALTENW"/>
<dbReference type="Gene3D" id="1.25.40.320">
    <property type="entry name" value="Peptidase M1, leukotriene A4 hydrolase/aminopeptidase C-terminal domain"/>
    <property type="match status" value="1"/>
</dbReference>
<dbReference type="PANTHER" id="PTHR46627">
    <property type="entry name" value="AMINOPEPTIDASE O"/>
    <property type="match status" value="1"/>
</dbReference>
<dbReference type="CTD" id="84909"/>
<evidence type="ECO:0000256" key="1">
    <source>
        <dbReference type="ARBA" id="ARBA00001947"/>
    </source>
</evidence>
<dbReference type="GO" id="GO:0006508">
    <property type="term" value="P:proteolysis"/>
    <property type="evidence" value="ECO:0007669"/>
    <property type="project" value="UniProtKB-KW"/>
</dbReference>
<dbReference type="OrthoDB" id="79562at2759"/>
<feature type="region of interest" description="Disordered" evidence="8">
    <location>
        <begin position="54"/>
        <end position="90"/>
    </location>
</feature>
<dbReference type="SUPFAM" id="SSF55486">
    <property type="entry name" value="Metalloproteases ('zincins'), catalytic domain"/>
    <property type="match status" value="1"/>
</dbReference>
<dbReference type="InterPro" id="IPR027268">
    <property type="entry name" value="Peptidase_M4/M1_CTD_sf"/>
</dbReference>
<dbReference type="EnsemblMetazoa" id="XM_030995688">
    <property type="protein sequence ID" value="XP_030851548"/>
    <property type="gene ID" value="LOC591339"/>
</dbReference>
<dbReference type="GO" id="GO:0070006">
    <property type="term" value="F:metalloaminopeptidase activity"/>
    <property type="evidence" value="ECO:0007669"/>
    <property type="project" value="InterPro"/>
</dbReference>
<evidence type="ECO:0000313" key="11">
    <source>
        <dbReference type="Proteomes" id="UP000007110"/>
    </source>
</evidence>
<dbReference type="InterPro" id="IPR014782">
    <property type="entry name" value="Peptidase_M1_dom"/>
</dbReference>
<dbReference type="Gene3D" id="1.10.390.10">
    <property type="entry name" value="Neutral Protease Domain 2"/>
    <property type="match status" value="1"/>
</dbReference>
<dbReference type="FunFam" id="1.25.40.320:FF:000003">
    <property type="entry name" value="Aminopeptidase O isoform 1"/>
    <property type="match status" value="1"/>
</dbReference>
<dbReference type="Pfam" id="PF01433">
    <property type="entry name" value="Peptidase_M1"/>
    <property type="match status" value="1"/>
</dbReference>
<evidence type="ECO:0000256" key="5">
    <source>
        <dbReference type="ARBA" id="ARBA00022801"/>
    </source>
</evidence>
<keyword evidence="6" id="KW-0862">Zinc</keyword>
<feature type="compositionally biased region" description="Basic and acidic residues" evidence="8">
    <location>
        <begin position="183"/>
        <end position="202"/>
    </location>
</feature>
<name>A0A7M7PJ64_STRPU</name>
<dbReference type="Gene3D" id="2.60.40.1730">
    <property type="entry name" value="tricorn interacting facor f3 domain"/>
    <property type="match status" value="1"/>
</dbReference>
<dbReference type="RefSeq" id="XP_030851548.1">
    <property type="nucleotide sequence ID" value="XM_030995688.1"/>
</dbReference>
<keyword evidence="4" id="KW-0479">Metal-binding</keyword>
<reference evidence="10" key="2">
    <citation type="submission" date="2021-01" db="UniProtKB">
        <authorList>
            <consortium name="EnsemblMetazoa"/>
        </authorList>
    </citation>
    <scope>IDENTIFICATION</scope>
</reference>
<dbReference type="InterPro" id="IPR038502">
    <property type="entry name" value="M1_LTA-4_hydro/amino_C_sf"/>
</dbReference>
<evidence type="ECO:0000256" key="4">
    <source>
        <dbReference type="ARBA" id="ARBA00022723"/>
    </source>
</evidence>
<feature type="region of interest" description="Disordered" evidence="8">
    <location>
        <begin position="181"/>
        <end position="202"/>
    </location>
</feature>
<dbReference type="SUPFAM" id="SSF48371">
    <property type="entry name" value="ARM repeat"/>
    <property type="match status" value="1"/>
</dbReference>
<evidence type="ECO:0000259" key="9">
    <source>
        <dbReference type="SMART" id="SM01263"/>
    </source>
</evidence>
<protein>
    <recommendedName>
        <fullName evidence="9">Peptidase M1 leukotriene A4 hydrolase/aminopeptidase C-terminal domain-containing protein</fullName>
    </recommendedName>
</protein>
<dbReference type="FunFam" id="1.10.390.10:FF:000014">
    <property type="entry name" value="aminopeptidase O isoform X1"/>
    <property type="match status" value="1"/>
</dbReference>
<dbReference type="GO" id="GO:0008270">
    <property type="term" value="F:zinc ion binding"/>
    <property type="evidence" value="ECO:0007669"/>
    <property type="project" value="InterPro"/>
</dbReference>
<evidence type="ECO:0000313" key="10">
    <source>
        <dbReference type="EnsemblMetazoa" id="XP_030851548"/>
    </source>
</evidence>
<feature type="domain" description="Peptidase M1 leukotriene A4 hydrolase/aminopeptidase C-terminal" evidence="9">
    <location>
        <begin position="828"/>
        <end position="986"/>
    </location>
</feature>
<dbReference type="SMART" id="SM01263">
    <property type="entry name" value="Leuk-A4-hydro_C"/>
    <property type="match status" value="1"/>
</dbReference>
<sequence length="996" mass="111632">MWNFDPGGMEATSNDLPLMSNIHDIRVKHYLLDLKVNLEDRVFTGRTTLFLEQPSSSKTRKTGLLPQASDPAHSSPSSKGVGGDKVTNEGNVSVAKDVRTARVHVGQEHLESSSFWRTKASSGAKPGEIGLPTEAYDSYDSSMPSRGAGDKVKVANEVSNNKDVFETASIYVYVNQEPMESTESPRAKATSEAKPFETRPKSEEVLSSFNKINEELASPCQKIEDDKPQMSKVASEQSSSHLSSLEFLDDKIPQDKDFVMILDCCDIDILAVEEIILNKGKLGVDTTSSGELLVENPDSPLENVGASSPYTNKKAEKDSTGQDGTAGKSLQENLSFKPNEYSTRRERFLSCQSMERNPLEFEVEPWCLKIWKRGVKNPADFPAAVCIRYRTRPCGRSLTWAVDQDGRPCVFTQGAWINNRSLFPCQEPPGAMATWQAIIHAPEEIMVVMSGDEEGRVLQKKDGRGMVSTLHFTDMLQPSSIVTLAIGGWRCYNVPVSQQPGDQWQPDKKHLFSLTECKVGIDRASSQSHCNHDEWPCRMGCYDQPIIPSRIIAPPSILDAAVKEFSSYLPKCLYAVFRLLGPHPFSRLDVLILPRCFASLGLASPSLIFLSQSLLSGDGSFLPRLAHEISHSWFGILIGARDWTEEWLSEGFATFMEDPVHAVAQNWTSKQYQDHSKLKALLRYQALKAELENTESELQIMRPMAEGPGTGTDVDDGGGGGGGDVGFVKNGLNPDKWFLQVHYLKGYFLLHHIAGRLSMEKTLQFINLYVTRCHGQLVLSKDIFQLLFDEYPEIKDQGITMETIYSDWLNKAGMPGDLSPDIYKQGNALISDVMAEVKRWKALDKFHQKSNKKKKKKKRKIMSSEFQDHPALKLTPDQLILLLEGVLDADTMATQTLEDLDTTYRLRQQNAEVRHRWCELVIKHKLTKANPDVRHFLMEDQAMGVYLYGELMASEDAVQQELARDCFKLVAMEIDRGCYRTVHEMVYGEPAERDDN</sequence>
<dbReference type="InParanoid" id="A0A7M7PJ64"/>
<accession>A0A7M7PJ64</accession>
<organism evidence="10 11">
    <name type="scientific">Strongylocentrotus purpuratus</name>
    <name type="common">Purple sea urchin</name>
    <dbReference type="NCBI Taxonomy" id="7668"/>
    <lineage>
        <taxon>Eukaryota</taxon>
        <taxon>Metazoa</taxon>
        <taxon>Echinodermata</taxon>
        <taxon>Eleutherozoa</taxon>
        <taxon>Echinozoa</taxon>
        <taxon>Echinoidea</taxon>
        <taxon>Euechinoidea</taxon>
        <taxon>Echinacea</taxon>
        <taxon>Camarodonta</taxon>
        <taxon>Echinidea</taxon>
        <taxon>Strongylocentrotidae</taxon>
        <taxon>Strongylocentrotus</taxon>
    </lineage>
</organism>
<dbReference type="InterPro" id="IPR042097">
    <property type="entry name" value="Aminopeptidase_N-like_N_sf"/>
</dbReference>
<evidence type="ECO:0000256" key="3">
    <source>
        <dbReference type="ARBA" id="ARBA00022670"/>
    </source>
</evidence>
<dbReference type="Proteomes" id="UP000007110">
    <property type="component" value="Unassembled WGS sequence"/>
</dbReference>
<evidence type="ECO:0000256" key="8">
    <source>
        <dbReference type="SAM" id="MobiDB-lite"/>
    </source>
</evidence>
<dbReference type="Gene3D" id="3.30.2010.30">
    <property type="match status" value="1"/>
</dbReference>
<dbReference type="KEGG" id="spu:591339"/>
<proteinExistence type="inferred from homology"/>
<evidence type="ECO:0000256" key="7">
    <source>
        <dbReference type="ARBA" id="ARBA00023049"/>
    </source>
</evidence>
<dbReference type="GeneID" id="591339"/>
<keyword evidence="7" id="KW-0482">Metalloprotease</keyword>
<dbReference type="GO" id="GO:0005730">
    <property type="term" value="C:nucleolus"/>
    <property type="evidence" value="ECO:0000318"/>
    <property type="project" value="GO_Central"/>
</dbReference>